<dbReference type="InterPro" id="IPR020568">
    <property type="entry name" value="Ribosomal_Su5_D2-typ_SF"/>
</dbReference>
<dbReference type="InterPro" id="IPR012887">
    <property type="entry name" value="GDP_fucose_pyrophosphorylase"/>
</dbReference>
<dbReference type="GO" id="GO:0050201">
    <property type="term" value="F:fucokinase activity"/>
    <property type="evidence" value="ECO:0007669"/>
    <property type="project" value="TreeGrafter"/>
</dbReference>
<proteinExistence type="inferred from homology"/>
<dbReference type="GO" id="GO:0005524">
    <property type="term" value="F:ATP binding"/>
    <property type="evidence" value="ECO:0007669"/>
    <property type="project" value="UniProtKB-KW"/>
</dbReference>
<evidence type="ECO:0000256" key="1">
    <source>
        <dbReference type="ARBA" id="ARBA00022679"/>
    </source>
</evidence>
<evidence type="ECO:0000313" key="10">
    <source>
        <dbReference type="Proteomes" id="UP000027982"/>
    </source>
</evidence>
<dbReference type="GO" id="GO:0042352">
    <property type="term" value="P:GDP-L-fucose salvage"/>
    <property type="evidence" value="ECO:0007669"/>
    <property type="project" value="TreeGrafter"/>
</dbReference>
<keyword evidence="2" id="KW-0547">Nucleotide-binding</keyword>
<dbReference type="SUPFAM" id="SSF54211">
    <property type="entry name" value="Ribosomal protein S5 domain 2-like"/>
    <property type="match status" value="1"/>
</dbReference>
<dbReference type="Proteomes" id="UP000027982">
    <property type="component" value="Chromosome"/>
</dbReference>
<dbReference type="PRINTS" id="PR00960">
    <property type="entry name" value="LMBPPROTEIN"/>
</dbReference>
<name>A0A068NLV1_FIMGI</name>
<evidence type="ECO:0000256" key="5">
    <source>
        <dbReference type="ARBA" id="ARBA00038121"/>
    </source>
</evidence>
<evidence type="ECO:0000259" key="6">
    <source>
        <dbReference type="Pfam" id="PF00288"/>
    </source>
</evidence>
<comment type="similarity">
    <text evidence="5">Belongs to the GHMP kinase family.</text>
</comment>
<feature type="domain" description="GDP-fucose pyrophosphorylase" evidence="7">
    <location>
        <begin position="68"/>
        <end position="248"/>
    </location>
</feature>
<dbReference type="HOGENOM" id="CLU_006983_1_1_0"/>
<dbReference type="AlphaFoldDB" id="A0A068NLV1"/>
<dbReference type="Pfam" id="PF00288">
    <property type="entry name" value="GHMP_kinases_N"/>
    <property type="match status" value="1"/>
</dbReference>
<dbReference type="KEGG" id="fgi:OP10G_0382"/>
<dbReference type="InterPro" id="IPR036554">
    <property type="entry name" value="GHMP_kinase_C_sf"/>
</dbReference>
<evidence type="ECO:0000259" key="8">
    <source>
        <dbReference type="Pfam" id="PF08544"/>
    </source>
</evidence>
<keyword evidence="1" id="KW-0808">Transferase</keyword>
<dbReference type="NCBIfam" id="NF009948">
    <property type="entry name" value="PRK13412.1"/>
    <property type="match status" value="1"/>
</dbReference>
<dbReference type="InterPro" id="IPR001174">
    <property type="entry name" value="HddA/FKP"/>
</dbReference>
<keyword evidence="3 9" id="KW-0418">Kinase</keyword>
<evidence type="ECO:0000256" key="4">
    <source>
        <dbReference type="ARBA" id="ARBA00022840"/>
    </source>
</evidence>
<organism evidence="9 10">
    <name type="scientific">Fimbriimonas ginsengisoli Gsoil 348</name>
    <dbReference type="NCBI Taxonomy" id="661478"/>
    <lineage>
        <taxon>Bacteria</taxon>
        <taxon>Bacillati</taxon>
        <taxon>Armatimonadota</taxon>
        <taxon>Fimbriimonadia</taxon>
        <taxon>Fimbriimonadales</taxon>
        <taxon>Fimbriimonadaceae</taxon>
        <taxon>Fimbriimonas</taxon>
    </lineage>
</organism>
<evidence type="ECO:0000259" key="7">
    <source>
        <dbReference type="Pfam" id="PF07959"/>
    </source>
</evidence>
<keyword evidence="4" id="KW-0067">ATP-binding</keyword>
<gene>
    <name evidence="9" type="ORF">OP10G_0382</name>
</gene>
<dbReference type="STRING" id="661478.OP10G_0382"/>
<protein>
    <submittedName>
        <fullName evidence="9">L-fucose kinase</fullName>
    </submittedName>
</protein>
<dbReference type="eggNOG" id="COG2605">
    <property type="taxonomic scope" value="Bacteria"/>
</dbReference>
<reference evidence="9 10" key="1">
    <citation type="journal article" date="2014" name="PLoS ONE">
        <title>The first complete genome sequence of the class fimbriimonadia in the phylum armatimonadetes.</title>
        <authorList>
            <person name="Hu Z.Y."/>
            <person name="Wang Y.Z."/>
            <person name="Im W.T."/>
            <person name="Wang S.Y."/>
            <person name="Zhao G.P."/>
            <person name="Zheng H.J."/>
            <person name="Quan Z.X."/>
        </authorList>
    </citation>
    <scope>NUCLEOTIDE SEQUENCE [LARGE SCALE GENOMIC DNA]</scope>
    <source>
        <strain evidence="9">Gsoil 348</strain>
    </source>
</reference>
<dbReference type="InterPro" id="IPR013750">
    <property type="entry name" value="GHMP_kinase_C_dom"/>
</dbReference>
<dbReference type="EMBL" id="CP007139">
    <property type="protein sequence ID" value="AIE83750.1"/>
    <property type="molecule type" value="Genomic_DNA"/>
</dbReference>
<evidence type="ECO:0000256" key="3">
    <source>
        <dbReference type="ARBA" id="ARBA00022777"/>
    </source>
</evidence>
<keyword evidence="10" id="KW-1185">Reference proteome</keyword>
<sequence>MPSPQRLVTLPSTMAPVFNRLESRAEPDWFAAHDPYPLGSGGGTANALLAAWRASGNQRFYDWLRAERRIVIHAGGQSRRLPAYAVVGKALMPIPALRGSIGQKPDQALIDLQVGLCDQLFERSPDCLRVMVVSGDALLRPTTLPADIPDADVVCLGMRTDAETAQSFGAFFISHDQPDSLAMFLQKPAPDRTRALAVTHDCFLDTGIWLLSEDAVRALLERSGLENPDQGGTLKEYELYSDFGPALGRHPVADDPLVNALTSAVVPIQGEFLHFGTSRQLIESVTELHDQAHHASPLGFLSASRRHPNQHVQNAEFDGPPPFQAGHAYWVENSHVPPTWTLEGENVVTGIPRNRWGLTLPRGVCLDMVPVSEKGICARIYGFDDPFKGPIEDDSTRFLGRPLSQWLRERNLTLDQSPGTDIQATLLFPVLEGSDSDESLVAWMIDANAHPEMRERWIEARRLSASDLLSAANVDRIYSQRAEFASRSLKAMQRNHATSIFYSLDLERSAEILHRDQPDFEPLPLGEDASLVKQMHDGMFRSALLRLRGAAEWEQAEGEAFGTLRRAVLDNVPAMSSPTCGVASDQIVWGRSPLRFDLAGGWTDTPPYCLLNGGRVLNVAVELNGQPPVQVFVRRSERKDVLLRSIDLGTERRFSSFEELAGDLTERSEFSLAQAALSLAGFSPEPEGGTLERALERFGGGIEMSLLAAVPKGSGLGTSSILASTILASLSEFCNLGWSQSDVMARTLALEQILSTGGGWQDQVGGCLPGIKDLETGPGLVQNPTCRWLPDRLLGPENANHVALLYYTGITRVAKSVLREIVRGMFLNSGPRLDTLRKIRENVQPTADAIQRNHMDALGAAVRRSWQLNQELDSGTNPPPVQAILAKVEDYLLGAKLLGAGGGGFLFMIAKDQDAALRVRSILETAPPSDRARFFDFKVSQTGLEVTKS</sequence>
<evidence type="ECO:0000256" key="2">
    <source>
        <dbReference type="ARBA" id="ARBA00022741"/>
    </source>
</evidence>
<accession>A0A068NLV1</accession>
<dbReference type="InterPro" id="IPR006204">
    <property type="entry name" value="GHMP_kinase_N_dom"/>
</dbReference>
<evidence type="ECO:0000313" key="9">
    <source>
        <dbReference type="EMBL" id="AIE83750.1"/>
    </source>
</evidence>
<dbReference type="InterPro" id="IPR052203">
    <property type="entry name" value="GHMP_Kinase-Related"/>
</dbReference>
<feature type="domain" description="GDP-fucose pyrophosphorylase" evidence="7">
    <location>
        <begin position="261"/>
        <end position="413"/>
    </location>
</feature>
<dbReference type="RefSeq" id="WP_025227580.1">
    <property type="nucleotide sequence ID" value="NZ_CP007139.1"/>
</dbReference>
<feature type="domain" description="GHMP kinase C-terminal" evidence="8">
    <location>
        <begin position="847"/>
        <end position="923"/>
    </location>
</feature>
<dbReference type="PANTHER" id="PTHR32463:SF0">
    <property type="entry name" value="L-FUCOSE KINASE"/>
    <property type="match status" value="1"/>
</dbReference>
<dbReference type="SUPFAM" id="SSF55060">
    <property type="entry name" value="GHMP Kinase, C-terminal domain"/>
    <property type="match status" value="1"/>
</dbReference>
<dbReference type="Gene3D" id="3.30.230.120">
    <property type="match status" value="1"/>
</dbReference>
<dbReference type="Pfam" id="PF07959">
    <property type="entry name" value="Fucose_pyrophosphorylase"/>
    <property type="match status" value="2"/>
</dbReference>
<dbReference type="PANTHER" id="PTHR32463">
    <property type="entry name" value="L-FUCOSE KINASE"/>
    <property type="match status" value="1"/>
</dbReference>
<dbReference type="OrthoDB" id="9812992at2"/>
<dbReference type="Pfam" id="PF08544">
    <property type="entry name" value="GHMP_kinases_C"/>
    <property type="match status" value="1"/>
</dbReference>
<feature type="domain" description="GHMP kinase N-terminal" evidence="6">
    <location>
        <begin position="691"/>
        <end position="764"/>
    </location>
</feature>